<dbReference type="Proteomes" id="UP000299102">
    <property type="component" value="Unassembled WGS sequence"/>
</dbReference>
<evidence type="ECO:0000313" key="2">
    <source>
        <dbReference type="Proteomes" id="UP000299102"/>
    </source>
</evidence>
<evidence type="ECO:0000313" key="1">
    <source>
        <dbReference type="EMBL" id="GBP18287.1"/>
    </source>
</evidence>
<organism evidence="1 2">
    <name type="scientific">Eumeta variegata</name>
    <name type="common">Bagworm moth</name>
    <name type="synonym">Eumeta japonica</name>
    <dbReference type="NCBI Taxonomy" id="151549"/>
    <lineage>
        <taxon>Eukaryota</taxon>
        <taxon>Metazoa</taxon>
        <taxon>Ecdysozoa</taxon>
        <taxon>Arthropoda</taxon>
        <taxon>Hexapoda</taxon>
        <taxon>Insecta</taxon>
        <taxon>Pterygota</taxon>
        <taxon>Neoptera</taxon>
        <taxon>Endopterygota</taxon>
        <taxon>Lepidoptera</taxon>
        <taxon>Glossata</taxon>
        <taxon>Ditrysia</taxon>
        <taxon>Tineoidea</taxon>
        <taxon>Psychidae</taxon>
        <taxon>Oiketicinae</taxon>
        <taxon>Eumeta</taxon>
    </lineage>
</organism>
<name>A0A4C1TWA1_EUMVA</name>
<dbReference type="AlphaFoldDB" id="A0A4C1TWA1"/>
<dbReference type="EMBL" id="BGZK01000095">
    <property type="protein sequence ID" value="GBP18287.1"/>
    <property type="molecule type" value="Genomic_DNA"/>
</dbReference>
<comment type="caution">
    <text evidence="1">The sequence shown here is derived from an EMBL/GenBank/DDBJ whole genome shotgun (WGS) entry which is preliminary data.</text>
</comment>
<gene>
    <name evidence="1" type="ORF">EVAR_9131_1</name>
</gene>
<proteinExistence type="predicted"/>
<keyword evidence="2" id="KW-1185">Reference proteome</keyword>
<reference evidence="1 2" key="1">
    <citation type="journal article" date="2019" name="Commun. Biol.">
        <title>The bagworm genome reveals a unique fibroin gene that provides high tensile strength.</title>
        <authorList>
            <person name="Kono N."/>
            <person name="Nakamura H."/>
            <person name="Ohtoshi R."/>
            <person name="Tomita M."/>
            <person name="Numata K."/>
            <person name="Arakawa K."/>
        </authorList>
    </citation>
    <scope>NUCLEOTIDE SEQUENCE [LARGE SCALE GENOMIC DNA]</scope>
</reference>
<sequence>MKTRVTKEHLLSHVLYFLRKVETPPQEFKIRHLKGFGDPTLPCRRLPTAVVADAIEYVTDNRYKQCMRVYTPMTVTNLYSLANYYSSTNYALTAVIAQWLNTLPSNLQSLREYVKLSVPEAIIALMTTSISTPEPRKASAEGLGPEPSVRDKCIVGGYASAVGSLKFDTTTTTTTTATTWHITRAK</sequence>
<protein>
    <submittedName>
        <fullName evidence="1">Uncharacterized protein</fullName>
    </submittedName>
</protein>
<accession>A0A4C1TWA1</accession>